<dbReference type="InParanoid" id="F2LVE5"/>
<dbReference type="InterPro" id="IPR033747">
    <property type="entry name" value="PurE_ClassI"/>
</dbReference>
<sequence length="156" mass="16741">MKVAIVAGSKSDEEIMNAAREVLDEFGVTHKEFIASAHRSPNLTKEVAQIIEDEFDVAIVIAGLSAALPGVIAAYTNKPVLGVPVASDLMGLDALFSIAQMPRGIPVATFGIGKKGAKNAALFAIRILSLKNPTLLERLKDKARSEEEELRKLNDM</sequence>
<dbReference type="STRING" id="760142.Hipma_0759"/>
<dbReference type="Gene3D" id="3.40.50.1970">
    <property type="match status" value="1"/>
</dbReference>
<keyword evidence="8" id="KW-1185">Reference proteome</keyword>
<feature type="binding site" evidence="3 5">
    <location>
        <position position="9"/>
    </location>
    <ligand>
        <name>substrate</name>
    </ligand>
</feature>
<reference evidence="7 8" key="1">
    <citation type="journal article" date="2011" name="Stand. Genomic Sci.">
        <title>Complete genome sequence of the thermophilic sulfur-reducer Hippea maritima type strain (MH(2)).</title>
        <authorList>
            <person name="Huntemann M."/>
            <person name="Lu M."/>
            <person name="Nolan M."/>
            <person name="Lapidus A."/>
            <person name="Lucas S."/>
            <person name="Hammon N."/>
            <person name="Deshpande S."/>
            <person name="Cheng J.F."/>
            <person name="Tapia R."/>
            <person name="Han C."/>
            <person name="Goodwin L."/>
            <person name="Pitluck S."/>
            <person name="Liolios K."/>
            <person name="Pagani I."/>
            <person name="Ivanova N."/>
            <person name="Ovchinikova G."/>
            <person name="Pati A."/>
            <person name="Chen A."/>
            <person name="Palaniappan K."/>
            <person name="Land M."/>
            <person name="Hauser L."/>
            <person name="Jeffries C.D."/>
            <person name="Detter J.C."/>
            <person name="Brambilla E.M."/>
            <person name="Rohde M."/>
            <person name="Spring S."/>
            <person name="Goker M."/>
            <person name="Woyke T."/>
            <person name="Bristow J."/>
            <person name="Eisen J.A."/>
            <person name="Markowitz V."/>
            <person name="Hugenholtz P."/>
            <person name="Kyrpides N.C."/>
            <person name="Klenk H.P."/>
            <person name="Mavromatis K."/>
        </authorList>
    </citation>
    <scope>NUCLEOTIDE SEQUENCE [LARGE SCALE GENOMIC DNA]</scope>
    <source>
        <strain evidence="8">ATCC 700847 / DSM 10411 / MH2</strain>
    </source>
</reference>
<keyword evidence="2 3" id="KW-0413">Isomerase</keyword>
<dbReference type="PIRSF" id="PIRSF001338">
    <property type="entry name" value="AIR_carboxylase"/>
    <property type="match status" value="1"/>
</dbReference>
<feature type="binding site" evidence="3 5">
    <location>
        <position position="39"/>
    </location>
    <ligand>
        <name>substrate</name>
    </ligand>
</feature>
<dbReference type="HAMAP" id="MF_01929">
    <property type="entry name" value="PurE_classI"/>
    <property type="match status" value="1"/>
</dbReference>
<dbReference type="EC" id="5.4.99.18" evidence="3 4"/>
<evidence type="ECO:0000256" key="1">
    <source>
        <dbReference type="ARBA" id="ARBA00022755"/>
    </source>
</evidence>
<comment type="catalytic activity">
    <reaction evidence="3 4">
        <text>5-carboxyamino-1-(5-phospho-D-ribosyl)imidazole + H(+) = 5-amino-1-(5-phospho-D-ribosyl)imidazole-4-carboxylate</text>
        <dbReference type="Rhea" id="RHEA:13193"/>
        <dbReference type="ChEBI" id="CHEBI:15378"/>
        <dbReference type="ChEBI" id="CHEBI:58730"/>
        <dbReference type="ChEBI" id="CHEBI:77657"/>
        <dbReference type="EC" id="5.4.99.18"/>
    </reaction>
</comment>
<dbReference type="GO" id="GO:0016829">
    <property type="term" value="F:lyase activity"/>
    <property type="evidence" value="ECO:0007669"/>
    <property type="project" value="UniProtKB-KW"/>
</dbReference>
<comment type="pathway">
    <text evidence="3 4">Purine metabolism; IMP biosynthesis via de novo pathway; 5-amino-1-(5-phospho-D-ribosyl)imidazole-4-carboxylate from 5-amino-1-(5-phospho-D-ribosyl)imidazole (N5-CAIR route): step 2/2.</text>
</comment>
<dbReference type="Proteomes" id="UP000008139">
    <property type="component" value="Chromosome"/>
</dbReference>
<dbReference type="SUPFAM" id="SSF52255">
    <property type="entry name" value="N5-CAIR mutase (phosphoribosylaminoimidazole carboxylase, PurE)"/>
    <property type="match status" value="1"/>
</dbReference>
<dbReference type="PANTHER" id="PTHR23046:SF2">
    <property type="entry name" value="PHOSPHORIBOSYLAMINOIMIDAZOLE CARBOXYLASE"/>
    <property type="match status" value="1"/>
</dbReference>
<evidence type="ECO:0000256" key="4">
    <source>
        <dbReference type="PIRNR" id="PIRNR001338"/>
    </source>
</evidence>
<accession>F2LVE5</accession>
<comment type="function">
    <text evidence="3 4">Catalyzes the conversion of N5-carboxyaminoimidazole ribonucleotide (N5-CAIR) to 4-carboxy-5-aminoimidazole ribonucleotide (CAIR).</text>
</comment>
<organism evidence="7 8">
    <name type="scientific">Hippea maritima (strain ATCC 700847 / DSM 10411 / MH2)</name>
    <dbReference type="NCBI Taxonomy" id="760142"/>
    <lineage>
        <taxon>Bacteria</taxon>
        <taxon>Pseudomonadati</taxon>
        <taxon>Campylobacterota</taxon>
        <taxon>Desulfurellia</taxon>
        <taxon>Desulfurellales</taxon>
        <taxon>Hippeaceae</taxon>
        <taxon>Hippea</taxon>
    </lineage>
</organism>
<dbReference type="KEGG" id="hmr:Hipma_0759"/>
<dbReference type="UniPathway" id="UPA00074">
    <property type="reaction ID" value="UER00943"/>
</dbReference>
<evidence type="ECO:0000256" key="5">
    <source>
        <dbReference type="PIRSR" id="PIRSR001338-1"/>
    </source>
</evidence>
<evidence type="ECO:0000256" key="3">
    <source>
        <dbReference type="HAMAP-Rule" id="MF_01929"/>
    </source>
</evidence>
<dbReference type="GO" id="GO:0034023">
    <property type="term" value="F:5-(carboxyamino)imidazole ribonucleotide mutase activity"/>
    <property type="evidence" value="ECO:0007669"/>
    <property type="project" value="UniProtKB-UniRule"/>
</dbReference>
<dbReference type="SMART" id="SM01001">
    <property type="entry name" value="AIRC"/>
    <property type="match status" value="1"/>
</dbReference>
<evidence type="ECO:0000313" key="7">
    <source>
        <dbReference type="EMBL" id="AEA33729.1"/>
    </source>
</evidence>
<dbReference type="InterPro" id="IPR024694">
    <property type="entry name" value="PurE_prokaryotes"/>
</dbReference>
<proteinExistence type="inferred from homology"/>
<dbReference type="FunCoup" id="F2LVE5">
    <property type="interactions" value="380"/>
</dbReference>
<dbReference type="AlphaFoldDB" id="F2LVE5"/>
<keyword evidence="1 3" id="KW-0658">Purine biosynthesis</keyword>
<gene>
    <name evidence="3" type="primary">purE</name>
    <name evidence="7" type="ordered locus">Hipma_0759</name>
</gene>
<name>F2LVE5_HIPMA</name>
<dbReference type="Pfam" id="PF00731">
    <property type="entry name" value="AIRC"/>
    <property type="match status" value="1"/>
</dbReference>
<feature type="domain" description="PurE" evidence="6">
    <location>
        <begin position="1"/>
        <end position="150"/>
    </location>
</feature>
<dbReference type="PANTHER" id="PTHR23046">
    <property type="entry name" value="PHOSPHORIBOSYLAMINOIMIDAZOLE CARBOXYLASE CATALYTIC SUBUNIT"/>
    <property type="match status" value="1"/>
</dbReference>
<keyword evidence="7" id="KW-0456">Lyase</keyword>
<dbReference type="InterPro" id="IPR000031">
    <property type="entry name" value="PurE_dom"/>
</dbReference>
<dbReference type="NCBIfam" id="TIGR01162">
    <property type="entry name" value="purE"/>
    <property type="match status" value="1"/>
</dbReference>
<dbReference type="GO" id="GO:0006189">
    <property type="term" value="P:'de novo' IMP biosynthetic process"/>
    <property type="evidence" value="ECO:0007669"/>
    <property type="project" value="UniProtKB-UniRule"/>
</dbReference>
<protein>
    <recommendedName>
        <fullName evidence="3 4">N5-carboxyaminoimidazole ribonucleotide mutase</fullName>
        <shortName evidence="3 4">N5-CAIR mutase</shortName>
        <ecNumber evidence="3 4">5.4.99.18</ecNumber>
    </recommendedName>
    <alternativeName>
        <fullName evidence="3">5-(carboxyamino)imidazole ribonucleotide mutase</fullName>
    </alternativeName>
</protein>
<feature type="binding site" evidence="3 5">
    <location>
        <position position="12"/>
    </location>
    <ligand>
        <name>substrate</name>
    </ligand>
</feature>
<comment type="similarity">
    <text evidence="3">Belongs to the AIR carboxylase family. Class I subfamily.</text>
</comment>
<evidence type="ECO:0000313" key="8">
    <source>
        <dbReference type="Proteomes" id="UP000008139"/>
    </source>
</evidence>
<dbReference type="HOGENOM" id="CLU_094982_2_2_7"/>
<dbReference type="RefSeq" id="WP_013681770.1">
    <property type="nucleotide sequence ID" value="NC_015318.1"/>
</dbReference>
<reference evidence="8" key="2">
    <citation type="submission" date="2011-03" db="EMBL/GenBank/DDBJ databases">
        <title>The complete genome of Hippea maritima DSM 10411.</title>
        <authorList>
            <consortium name="US DOE Joint Genome Institute (JGI-PGF)"/>
            <person name="Lucas S."/>
            <person name="Copeland A."/>
            <person name="Lapidus A."/>
            <person name="Bruce D."/>
            <person name="Goodwin L."/>
            <person name="Pitluck S."/>
            <person name="Peters L."/>
            <person name="Kyrpides N."/>
            <person name="Mavromatis K."/>
            <person name="Pagani I."/>
            <person name="Ivanova N."/>
            <person name="Mikhailova N."/>
            <person name="Lu M."/>
            <person name="Detter J.C."/>
            <person name="Tapia R."/>
            <person name="Han C."/>
            <person name="Land M."/>
            <person name="Hauser L."/>
            <person name="Markowitz V."/>
            <person name="Cheng J.-F."/>
            <person name="Hugenholtz P."/>
            <person name="Woyke T."/>
            <person name="Wu D."/>
            <person name="Spring S."/>
            <person name="Schroeder M."/>
            <person name="Brambilla E."/>
            <person name="Klenk H.-P."/>
            <person name="Eisen J.A."/>
        </authorList>
    </citation>
    <scope>NUCLEOTIDE SEQUENCE [LARGE SCALE GENOMIC DNA]</scope>
    <source>
        <strain evidence="8">ATCC 700847 / DSM 10411 / MH2</strain>
    </source>
</reference>
<dbReference type="EMBL" id="CP002606">
    <property type="protein sequence ID" value="AEA33729.1"/>
    <property type="molecule type" value="Genomic_DNA"/>
</dbReference>
<dbReference type="eggNOG" id="COG0041">
    <property type="taxonomic scope" value="Bacteria"/>
</dbReference>
<dbReference type="OrthoDB" id="9791908at2"/>
<evidence type="ECO:0000259" key="6">
    <source>
        <dbReference type="SMART" id="SM01001"/>
    </source>
</evidence>
<evidence type="ECO:0000256" key="2">
    <source>
        <dbReference type="ARBA" id="ARBA00023235"/>
    </source>
</evidence>